<keyword evidence="1" id="KW-1133">Transmembrane helix</keyword>
<proteinExistence type="predicted"/>
<evidence type="ECO:0000313" key="3">
    <source>
        <dbReference type="Proteomes" id="UP000274762"/>
    </source>
</evidence>
<organism evidence="2 3">
    <name type="scientific">Williamsia marianensis</name>
    <dbReference type="NCBI Taxonomy" id="85044"/>
    <lineage>
        <taxon>Bacteria</taxon>
        <taxon>Bacillati</taxon>
        <taxon>Actinomycetota</taxon>
        <taxon>Actinomycetes</taxon>
        <taxon>Mycobacteriales</taxon>
        <taxon>Nocardiaceae</taxon>
        <taxon>Williamsia</taxon>
    </lineage>
</organism>
<feature type="transmembrane region" description="Helical" evidence="1">
    <location>
        <begin position="78"/>
        <end position="101"/>
    </location>
</feature>
<name>A0A495K949_WILMA</name>
<evidence type="ECO:0000256" key="1">
    <source>
        <dbReference type="SAM" id="Phobius"/>
    </source>
</evidence>
<protein>
    <submittedName>
        <fullName evidence="2">Uncharacterized protein</fullName>
    </submittedName>
</protein>
<accession>A0A495K949</accession>
<gene>
    <name evidence="2" type="ORF">DFJ75_4743</name>
</gene>
<sequence length="178" mass="19287">MDSLVEHVLLLRHLVLDDGTANDSERWDPRSMTTAQAIATACVFIWLGMVLAISFLEAPLKFRAPGVDLKMGLGIGRLVFRALNTVEAILAVVLTIAMVVGDVPYRVLIPSLCAIAILAFQVIVVRPPLTRRSDRVIAGEQAPRSHAHHVYIGAEVLKVAALVTAGILLLSQSWYVTG</sequence>
<evidence type="ECO:0000313" key="2">
    <source>
        <dbReference type="EMBL" id="RKR97850.1"/>
    </source>
</evidence>
<reference evidence="2 3" key="1">
    <citation type="submission" date="2018-10" db="EMBL/GenBank/DDBJ databases">
        <title>Sequencing the genomes of 1000 actinobacteria strains.</title>
        <authorList>
            <person name="Klenk H.-P."/>
        </authorList>
    </citation>
    <scope>NUCLEOTIDE SEQUENCE [LARGE SCALE GENOMIC DNA]</scope>
    <source>
        <strain evidence="2 3">DSM 44343</strain>
    </source>
</reference>
<feature type="transmembrane region" description="Helical" evidence="1">
    <location>
        <begin position="107"/>
        <end position="129"/>
    </location>
</feature>
<keyword evidence="1" id="KW-0472">Membrane</keyword>
<dbReference type="EMBL" id="RBKV01000001">
    <property type="protein sequence ID" value="RKR97850.1"/>
    <property type="molecule type" value="Genomic_DNA"/>
</dbReference>
<keyword evidence="1" id="KW-0812">Transmembrane</keyword>
<feature type="transmembrane region" description="Helical" evidence="1">
    <location>
        <begin position="150"/>
        <end position="175"/>
    </location>
</feature>
<feature type="transmembrane region" description="Helical" evidence="1">
    <location>
        <begin position="37"/>
        <end position="58"/>
    </location>
</feature>
<dbReference type="Proteomes" id="UP000274762">
    <property type="component" value="Unassembled WGS sequence"/>
</dbReference>
<dbReference type="AlphaFoldDB" id="A0A495K949"/>
<comment type="caution">
    <text evidence="2">The sequence shown here is derived from an EMBL/GenBank/DDBJ whole genome shotgun (WGS) entry which is preliminary data.</text>
</comment>